<keyword evidence="1 3" id="KW-0863">Zinc-finger</keyword>
<dbReference type="SMART" id="SM00184">
    <property type="entry name" value="RING"/>
    <property type="match status" value="1"/>
</dbReference>
<reference evidence="5" key="1">
    <citation type="submission" date="2022-11" db="EMBL/GenBank/DDBJ databases">
        <title>Centuries of genome instability and evolution in soft-shell clam transmissible cancer (bioRxiv).</title>
        <authorList>
            <person name="Hart S.F.M."/>
            <person name="Yonemitsu M.A."/>
            <person name="Giersch R.M."/>
            <person name="Beal B.F."/>
            <person name="Arriagada G."/>
            <person name="Davis B.W."/>
            <person name="Ostrander E.A."/>
            <person name="Goff S.P."/>
            <person name="Metzger M.J."/>
        </authorList>
    </citation>
    <scope>NUCLEOTIDE SEQUENCE</scope>
    <source>
        <strain evidence="5">MELC-2E11</strain>
        <tissue evidence="5">Siphon/mantle</tissue>
    </source>
</reference>
<dbReference type="EMBL" id="CP111017">
    <property type="protein sequence ID" value="WAR08536.1"/>
    <property type="molecule type" value="Genomic_DNA"/>
</dbReference>
<keyword evidence="6" id="KW-1185">Reference proteome</keyword>
<evidence type="ECO:0000313" key="6">
    <source>
        <dbReference type="Proteomes" id="UP001164746"/>
    </source>
</evidence>
<dbReference type="InterPro" id="IPR001841">
    <property type="entry name" value="Znf_RING"/>
</dbReference>
<gene>
    <name evidence="5" type="ORF">MAR_018494</name>
</gene>
<evidence type="ECO:0000256" key="3">
    <source>
        <dbReference type="PROSITE-ProRule" id="PRU00175"/>
    </source>
</evidence>
<feature type="non-terminal residue" evidence="5">
    <location>
        <position position="146"/>
    </location>
</feature>
<feature type="domain" description="RING-type" evidence="4">
    <location>
        <begin position="82"/>
        <end position="134"/>
    </location>
</feature>
<name>A0ABY7EIA2_MYAAR</name>
<dbReference type="Proteomes" id="UP001164746">
    <property type="component" value="Chromosome 6"/>
</dbReference>
<dbReference type="SUPFAM" id="SSF57850">
    <property type="entry name" value="RING/U-box"/>
    <property type="match status" value="1"/>
</dbReference>
<sequence>SAYPRYQSAYAIAVETGDRKCQLDVLSVQAVEINEKVLTLSKELESKLDMLTCHRRLCDLYLYLDSPEVSCVHGFHVRQLYCGVCAEIIGEKDEKVRPLPCYHIIHERCLVHLYRPKSSTSLPMQRRRPCPTCRHRMSMNPVSDID</sequence>
<dbReference type="InterPro" id="IPR052480">
    <property type="entry name" value="RAPsyn"/>
</dbReference>
<evidence type="ECO:0000313" key="5">
    <source>
        <dbReference type="EMBL" id="WAR08536.1"/>
    </source>
</evidence>
<dbReference type="InterPro" id="IPR013083">
    <property type="entry name" value="Znf_RING/FYVE/PHD"/>
</dbReference>
<evidence type="ECO:0000256" key="1">
    <source>
        <dbReference type="ARBA" id="ARBA00022771"/>
    </source>
</evidence>
<dbReference type="PANTHER" id="PTHR46574:SF1">
    <property type="entry name" value="43 KDA RECEPTOR-ASSOCIATED PROTEIN OF THE SYNAPSE"/>
    <property type="match status" value="1"/>
</dbReference>
<keyword evidence="1 3" id="KW-0479">Metal-binding</keyword>
<organism evidence="5 6">
    <name type="scientific">Mya arenaria</name>
    <name type="common">Soft-shell clam</name>
    <dbReference type="NCBI Taxonomy" id="6604"/>
    <lineage>
        <taxon>Eukaryota</taxon>
        <taxon>Metazoa</taxon>
        <taxon>Spiralia</taxon>
        <taxon>Lophotrochozoa</taxon>
        <taxon>Mollusca</taxon>
        <taxon>Bivalvia</taxon>
        <taxon>Autobranchia</taxon>
        <taxon>Heteroconchia</taxon>
        <taxon>Euheterodonta</taxon>
        <taxon>Imparidentia</taxon>
        <taxon>Neoheterodontei</taxon>
        <taxon>Myida</taxon>
        <taxon>Myoidea</taxon>
        <taxon>Myidae</taxon>
        <taxon>Mya</taxon>
    </lineage>
</organism>
<accession>A0ABY7EIA2</accession>
<evidence type="ECO:0000256" key="2">
    <source>
        <dbReference type="ARBA" id="ARBA00022833"/>
    </source>
</evidence>
<keyword evidence="2" id="KW-0862">Zinc</keyword>
<proteinExistence type="predicted"/>
<dbReference type="PROSITE" id="PS50089">
    <property type="entry name" value="ZF_RING_2"/>
    <property type="match status" value="1"/>
</dbReference>
<dbReference type="PANTHER" id="PTHR46574">
    <property type="entry name" value="43 KDA RECEPTOR-ASSOCIATED PROTEIN OF THE SYNAPSE"/>
    <property type="match status" value="1"/>
</dbReference>
<protein>
    <submittedName>
        <fullName evidence="5">RAPSN-like protein</fullName>
    </submittedName>
</protein>
<evidence type="ECO:0000259" key="4">
    <source>
        <dbReference type="PROSITE" id="PS50089"/>
    </source>
</evidence>
<dbReference type="Gene3D" id="3.30.40.10">
    <property type="entry name" value="Zinc/RING finger domain, C3HC4 (zinc finger)"/>
    <property type="match status" value="1"/>
</dbReference>